<dbReference type="STRING" id="29539.SAMN02745716_1725"/>
<dbReference type="NCBIfam" id="TIGR02492">
    <property type="entry name" value="flgK_ends"/>
    <property type="match status" value="1"/>
</dbReference>
<feature type="domain" description="Flagellar hook-associated protein FlgK helical" evidence="9">
    <location>
        <begin position="105"/>
        <end position="257"/>
    </location>
</feature>
<evidence type="ECO:0000256" key="1">
    <source>
        <dbReference type="ARBA" id="ARBA00004365"/>
    </source>
</evidence>
<evidence type="ECO:0000313" key="11">
    <source>
        <dbReference type="Proteomes" id="UP000222056"/>
    </source>
</evidence>
<dbReference type="InterPro" id="IPR053927">
    <property type="entry name" value="FlgK_helical"/>
</dbReference>
<gene>
    <name evidence="10" type="ORF">SAMN02745716_1725</name>
</gene>
<sequence length="444" mass="46640">MPTISTFLGLQTALRGLLAHQRALDVTSHNVSNANAAGYTRQEAVLGASLPLELMPVQTQTFGGAQLGTGVEVHEYRRLRDAFLDLQARASATSLGYSEARSTRLGQVEEALAEPSDNGINAGLAAFFDAWAKLANNPESTAARQAVLSQAAALAQTVRDLDARLAQIASDAQGELAQLTGAGGEVDRIAREIAQLNVAIARAVQLREQPNDLADRRDALIDRLAQLGRVQVQDDPARPGSVTISFGDAPSPLVTYDSVTWPQTLTAPDGRVGGLLAVASSGGTIDQYRAQLATFARNLADAVNTLHGTTFFSYTPGNEAATLAVAIASPSAVRAGSSGAAGANDVALAIAALRTQPGGPAEEYGRLVDRIANDARSVQNDVTRNSAIADAAEQRRQSVHGVSLDEEMAALIRFQRGYQASARALTTLDETLEVLINRTGRVGL</sequence>
<evidence type="ECO:0000256" key="5">
    <source>
        <dbReference type="ARBA" id="ARBA00022525"/>
    </source>
</evidence>
<dbReference type="InterPro" id="IPR002371">
    <property type="entry name" value="FlgK"/>
</dbReference>
<feature type="domain" description="Flagellar basal-body/hook protein C-terminal" evidence="8">
    <location>
        <begin position="401"/>
        <end position="437"/>
    </location>
</feature>
<comment type="similarity">
    <text evidence="3">Belongs to the flagella basal body rod proteins family.</text>
</comment>
<dbReference type="OrthoDB" id="9802553at2"/>
<dbReference type="InterPro" id="IPR001444">
    <property type="entry name" value="Flag_bb_rod_N"/>
</dbReference>
<reference evidence="11" key="1">
    <citation type="submission" date="2016-10" db="EMBL/GenBank/DDBJ databases">
        <authorList>
            <person name="Varghese N."/>
            <person name="Submissions S."/>
        </authorList>
    </citation>
    <scope>NUCLEOTIDE SEQUENCE [LARGE SCALE GENOMIC DNA]</scope>
    <source>
        <strain evidence="11">ATCC 35263</strain>
    </source>
</reference>
<feature type="domain" description="Flagellar basal body rod protein N-terminal" evidence="7">
    <location>
        <begin position="10"/>
        <end position="40"/>
    </location>
</feature>
<name>A0A1H6FYE6_THEAL</name>
<keyword evidence="10" id="KW-0282">Flagellum</keyword>
<dbReference type="SUPFAM" id="SSF64518">
    <property type="entry name" value="Phase 1 flagellin"/>
    <property type="match status" value="1"/>
</dbReference>
<evidence type="ECO:0000259" key="9">
    <source>
        <dbReference type="Pfam" id="PF22638"/>
    </source>
</evidence>
<organism evidence="10 11">
    <name type="scientific">Thermoleophilum album</name>
    <dbReference type="NCBI Taxonomy" id="29539"/>
    <lineage>
        <taxon>Bacteria</taxon>
        <taxon>Bacillati</taxon>
        <taxon>Actinomycetota</taxon>
        <taxon>Thermoleophilia</taxon>
        <taxon>Thermoleophilales</taxon>
        <taxon>Thermoleophilaceae</taxon>
        <taxon>Thermoleophilum</taxon>
    </lineage>
</organism>
<accession>A0A1H6FYE6</accession>
<keyword evidence="5" id="KW-0964">Secreted</keyword>
<dbReference type="GO" id="GO:0005576">
    <property type="term" value="C:extracellular region"/>
    <property type="evidence" value="ECO:0007669"/>
    <property type="project" value="UniProtKB-SubCell"/>
</dbReference>
<dbReference type="Proteomes" id="UP000222056">
    <property type="component" value="Unassembled WGS sequence"/>
</dbReference>
<dbReference type="AlphaFoldDB" id="A0A1H6FYE6"/>
<dbReference type="InterPro" id="IPR010930">
    <property type="entry name" value="Flg_bb/hook_C_dom"/>
</dbReference>
<dbReference type="Pfam" id="PF22638">
    <property type="entry name" value="FlgK_D1"/>
    <property type="match status" value="1"/>
</dbReference>
<evidence type="ECO:0000256" key="2">
    <source>
        <dbReference type="ARBA" id="ARBA00004613"/>
    </source>
</evidence>
<dbReference type="GO" id="GO:0044780">
    <property type="term" value="P:bacterial-type flagellum assembly"/>
    <property type="evidence" value="ECO:0007669"/>
    <property type="project" value="InterPro"/>
</dbReference>
<keyword evidence="11" id="KW-1185">Reference proteome</keyword>
<evidence type="ECO:0000259" key="8">
    <source>
        <dbReference type="Pfam" id="PF06429"/>
    </source>
</evidence>
<evidence type="ECO:0000256" key="3">
    <source>
        <dbReference type="ARBA" id="ARBA00009677"/>
    </source>
</evidence>
<proteinExistence type="inferred from homology"/>
<dbReference type="RefSeq" id="WP_093118178.1">
    <property type="nucleotide sequence ID" value="NZ_FNWJ01000002.1"/>
</dbReference>
<dbReference type="PANTHER" id="PTHR30033:SF1">
    <property type="entry name" value="FLAGELLAR HOOK-ASSOCIATED PROTEIN 1"/>
    <property type="match status" value="1"/>
</dbReference>
<dbReference type="Pfam" id="PF06429">
    <property type="entry name" value="Flg_bbr_C"/>
    <property type="match status" value="1"/>
</dbReference>
<keyword evidence="10" id="KW-0966">Cell projection</keyword>
<comment type="subcellular location">
    <subcellularLocation>
        <location evidence="1">Bacterial flagellum</location>
    </subcellularLocation>
    <subcellularLocation>
        <location evidence="2">Secreted</location>
    </subcellularLocation>
</comment>
<dbReference type="GO" id="GO:0005198">
    <property type="term" value="F:structural molecule activity"/>
    <property type="evidence" value="ECO:0007669"/>
    <property type="project" value="InterPro"/>
</dbReference>
<evidence type="ECO:0000256" key="6">
    <source>
        <dbReference type="ARBA" id="ARBA00023143"/>
    </source>
</evidence>
<keyword evidence="10" id="KW-0969">Cilium</keyword>
<dbReference type="PANTHER" id="PTHR30033">
    <property type="entry name" value="FLAGELLAR HOOK-ASSOCIATED PROTEIN 1"/>
    <property type="match status" value="1"/>
</dbReference>
<protein>
    <recommendedName>
        <fullName evidence="4">Flagellar hook-associated protein 1</fullName>
    </recommendedName>
</protein>
<keyword evidence="6" id="KW-0975">Bacterial flagellum</keyword>
<evidence type="ECO:0000256" key="4">
    <source>
        <dbReference type="ARBA" id="ARBA00016244"/>
    </source>
</evidence>
<evidence type="ECO:0000259" key="7">
    <source>
        <dbReference type="Pfam" id="PF00460"/>
    </source>
</evidence>
<dbReference type="Pfam" id="PF00460">
    <property type="entry name" value="Flg_bb_rod"/>
    <property type="match status" value="1"/>
</dbReference>
<dbReference type="GO" id="GO:0009424">
    <property type="term" value="C:bacterial-type flagellum hook"/>
    <property type="evidence" value="ECO:0007669"/>
    <property type="project" value="InterPro"/>
</dbReference>
<evidence type="ECO:0000313" key="10">
    <source>
        <dbReference type="EMBL" id="SEH14745.1"/>
    </source>
</evidence>
<dbReference type="EMBL" id="FNWJ01000002">
    <property type="protein sequence ID" value="SEH14745.1"/>
    <property type="molecule type" value="Genomic_DNA"/>
</dbReference>